<protein>
    <submittedName>
        <fullName evidence="1">Actin-related protein 2/3 complex subunit 1B</fullName>
    </submittedName>
</protein>
<evidence type="ECO:0000313" key="1">
    <source>
        <dbReference type="EMBL" id="JAE01758.1"/>
    </source>
</evidence>
<accession>A0A0A9F0D6</accession>
<reference evidence="1" key="1">
    <citation type="submission" date="2014-09" db="EMBL/GenBank/DDBJ databases">
        <authorList>
            <person name="Magalhaes I.L.F."/>
            <person name="Oliveira U."/>
            <person name="Santos F.R."/>
            <person name="Vidigal T.H.D.A."/>
            <person name="Brescovit A.D."/>
            <person name="Santos A.J."/>
        </authorList>
    </citation>
    <scope>NUCLEOTIDE SEQUENCE</scope>
    <source>
        <tissue evidence="1">Shoot tissue taken approximately 20 cm above the soil surface</tissue>
    </source>
</reference>
<organism evidence="1">
    <name type="scientific">Arundo donax</name>
    <name type="common">Giant reed</name>
    <name type="synonym">Donax arundinaceus</name>
    <dbReference type="NCBI Taxonomy" id="35708"/>
    <lineage>
        <taxon>Eukaryota</taxon>
        <taxon>Viridiplantae</taxon>
        <taxon>Streptophyta</taxon>
        <taxon>Embryophyta</taxon>
        <taxon>Tracheophyta</taxon>
        <taxon>Spermatophyta</taxon>
        <taxon>Magnoliopsida</taxon>
        <taxon>Liliopsida</taxon>
        <taxon>Poales</taxon>
        <taxon>Poaceae</taxon>
        <taxon>PACMAD clade</taxon>
        <taxon>Arundinoideae</taxon>
        <taxon>Arundineae</taxon>
        <taxon>Arundo</taxon>
    </lineage>
</organism>
<sequence>MVRLWYGIWKIMSTLQNSSKEGLISIKLNEHTGQLAAGPAGFQDPGPARSIAYFVVPVHKPFLYFLA</sequence>
<proteinExistence type="predicted"/>
<dbReference type="EMBL" id="GBRH01196138">
    <property type="protein sequence ID" value="JAE01758.1"/>
    <property type="molecule type" value="Transcribed_RNA"/>
</dbReference>
<dbReference type="AlphaFoldDB" id="A0A0A9F0D6"/>
<name>A0A0A9F0D6_ARUDO</name>
<reference evidence="1" key="2">
    <citation type="journal article" date="2015" name="Data Brief">
        <title>Shoot transcriptome of the giant reed, Arundo donax.</title>
        <authorList>
            <person name="Barrero R.A."/>
            <person name="Guerrero F.D."/>
            <person name="Moolhuijzen P."/>
            <person name="Goolsby J.A."/>
            <person name="Tidwell J."/>
            <person name="Bellgard S.E."/>
            <person name="Bellgard M.I."/>
        </authorList>
    </citation>
    <scope>NUCLEOTIDE SEQUENCE</scope>
    <source>
        <tissue evidence="1">Shoot tissue taken approximately 20 cm above the soil surface</tissue>
    </source>
</reference>